<organism evidence="2 3">
    <name type="scientific">Marssonina brunnea f. sp. multigermtubi (strain MB_m1)</name>
    <name type="common">Marssonina leaf spot fungus</name>
    <dbReference type="NCBI Taxonomy" id="1072389"/>
    <lineage>
        <taxon>Eukaryota</taxon>
        <taxon>Fungi</taxon>
        <taxon>Dikarya</taxon>
        <taxon>Ascomycota</taxon>
        <taxon>Pezizomycotina</taxon>
        <taxon>Leotiomycetes</taxon>
        <taxon>Helotiales</taxon>
        <taxon>Drepanopezizaceae</taxon>
        <taxon>Drepanopeziza</taxon>
    </lineage>
</organism>
<dbReference type="EMBL" id="JH921445">
    <property type="protein sequence ID" value="EKD14567.1"/>
    <property type="molecule type" value="Genomic_DNA"/>
</dbReference>
<sequence length="233" mass="25638">MDLRVSYPSYCTASPCDGTTTTSCRETRGPALPRLAEEMVHLDFQDAADSRTWYRTVGSRHAAVSKLWKEKQQQAYRDLARLPSARDPVGSGEAVIICNGKVGSRARGVVAEAALGLVHKEDSQDGRDRGVHRSSRRPYLGARRRRSLLRRCDAITGCGDEPSSQRADGDAHGTIQGQGRKRRCCRALEVTGRSKKKKEFASELTESERARRDKMNEMAAAMLQDDPGISGCG</sequence>
<feature type="compositionally biased region" description="Basic and acidic residues" evidence="1">
    <location>
        <begin position="206"/>
        <end position="216"/>
    </location>
</feature>
<keyword evidence="3" id="KW-1185">Reference proteome</keyword>
<gene>
    <name evidence="2" type="ORF">MBM_07288</name>
</gene>
<feature type="region of interest" description="Disordered" evidence="1">
    <location>
        <begin position="121"/>
        <end position="140"/>
    </location>
</feature>
<reference evidence="2 3" key="1">
    <citation type="journal article" date="2012" name="BMC Genomics">
        <title>Sequencing the genome of Marssonina brunnea reveals fungus-poplar co-evolution.</title>
        <authorList>
            <person name="Zhu S."/>
            <person name="Cao Y.-Z."/>
            <person name="Jiang C."/>
            <person name="Tan B.-Y."/>
            <person name="Wang Z."/>
            <person name="Feng S."/>
            <person name="Zhang L."/>
            <person name="Su X.-H."/>
            <person name="Brejova B."/>
            <person name="Vinar T."/>
            <person name="Xu M."/>
            <person name="Wang M.-X."/>
            <person name="Zhang S.-G."/>
            <person name="Huang M.-R."/>
            <person name="Wu R."/>
            <person name="Zhou Y."/>
        </authorList>
    </citation>
    <scope>NUCLEOTIDE SEQUENCE [LARGE SCALE GENOMIC DNA]</scope>
    <source>
        <strain evidence="2 3">MB_m1</strain>
    </source>
</reference>
<feature type="region of interest" description="Disordered" evidence="1">
    <location>
        <begin position="159"/>
        <end position="178"/>
    </location>
</feature>
<dbReference type="HOGENOM" id="CLU_1190136_0_0_1"/>
<feature type="compositionally biased region" description="Basic and acidic residues" evidence="1">
    <location>
        <begin position="121"/>
        <end position="131"/>
    </location>
</feature>
<evidence type="ECO:0000313" key="3">
    <source>
        <dbReference type="Proteomes" id="UP000006753"/>
    </source>
</evidence>
<accession>K1WQA9</accession>
<dbReference type="Proteomes" id="UP000006753">
    <property type="component" value="Unassembled WGS sequence"/>
</dbReference>
<dbReference type="GeneID" id="18763223"/>
<evidence type="ECO:0000313" key="2">
    <source>
        <dbReference type="EMBL" id="EKD14567.1"/>
    </source>
</evidence>
<dbReference type="KEGG" id="mbe:MBM_07288"/>
<protein>
    <submittedName>
        <fullName evidence="2">Uncharacterized protein</fullName>
    </submittedName>
</protein>
<evidence type="ECO:0000256" key="1">
    <source>
        <dbReference type="SAM" id="MobiDB-lite"/>
    </source>
</evidence>
<proteinExistence type="predicted"/>
<dbReference type="InParanoid" id="K1WQA9"/>
<name>K1WQA9_MARBU</name>
<dbReference type="AlphaFoldDB" id="K1WQA9"/>
<feature type="region of interest" description="Disordered" evidence="1">
    <location>
        <begin position="196"/>
        <end position="233"/>
    </location>
</feature>